<comment type="caution">
    <text evidence="2">The sequence shown here is derived from an EMBL/GenBank/DDBJ whole genome shotgun (WGS) entry which is preliminary data.</text>
</comment>
<reference evidence="2 3" key="1">
    <citation type="journal article" date="2019" name="Extremophiles">
        <title>Biogeography of thermophiles and predominance of Thermus scotoductus in domestic water heaters.</title>
        <authorList>
            <person name="Wilpiszeski R.L."/>
            <person name="Zhang Z."/>
            <person name="House C.H."/>
        </authorList>
    </citation>
    <scope>NUCLEOTIDE SEQUENCE [LARGE SCALE GENOMIC DNA]</scope>
    <source>
        <strain evidence="2 3">17_S17</strain>
    </source>
</reference>
<protein>
    <submittedName>
        <fullName evidence="2">Uncharacterized protein</fullName>
    </submittedName>
</protein>
<proteinExistence type="predicted"/>
<gene>
    <name evidence="2" type="ORF">CSW30_10620</name>
</gene>
<feature type="region of interest" description="Disordered" evidence="1">
    <location>
        <begin position="30"/>
        <end position="71"/>
    </location>
</feature>
<feature type="non-terminal residue" evidence="2">
    <location>
        <position position="80"/>
    </location>
</feature>
<evidence type="ECO:0000313" key="3">
    <source>
        <dbReference type="Proteomes" id="UP000287173"/>
    </source>
</evidence>
<organism evidence="2 3">
    <name type="scientific">Thermus scotoductus</name>
    <dbReference type="NCBI Taxonomy" id="37636"/>
    <lineage>
        <taxon>Bacteria</taxon>
        <taxon>Thermotogati</taxon>
        <taxon>Deinococcota</taxon>
        <taxon>Deinococci</taxon>
        <taxon>Thermales</taxon>
        <taxon>Thermaceae</taxon>
        <taxon>Thermus</taxon>
    </lineage>
</organism>
<dbReference type="EMBL" id="PEMG01000409">
    <property type="protein sequence ID" value="RTI06026.1"/>
    <property type="molecule type" value="Genomic_DNA"/>
</dbReference>
<sequence length="80" mass="9047">MRCFWPSYLIATHTAPHPMSPIRNTKLAAMHPPFHPLPPPPRPQLPQTQNARSAHPVVRTTQRHPTLPLGHSYCIITPHP</sequence>
<accession>A0A430UML6</accession>
<feature type="compositionally biased region" description="Pro residues" evidence="1">
    <location>
        <begin position="33"/>
        <end position="44"/>
    </location>
</feature>
<evidence type="ECO:0000313" key="2">
    <source>
        <dbReference type="EMBL" id="RTI06026.1"/>
    </source>
</evidence>
<name>A0A430UML6_THESC</name>
<evidence type="ECO:0000256" key="1">
    <source>
        <dbReference type="SAM" id="MobiDB-lite"/>
    </source>
</evidence>
<dbReference type="Proteomes" id="UP000287173">
    <property type="component" value="Unassembled WGS sequence"/>
</dbReference>
<dbReference type="AlphaFoldDB" id="A0A430UML6"/>